<organism evidence="1 2">
    <name type="scientific">Candidatus Coprosoma intestinipullorum</name>
    <dbReference type="NCBI Taxonomy" id="2840752"/>
    <lineage>
        <taxon>Bacteria</taxon>
        <taxon>Bacillati</taxon>
        <taxon>Bacillota</taxon>
        <taxon>Bacillota incertae sedis</taxon>
        <taxon>Candidatus Coprosoma</taxon>
    </lineage>
</organism>
<dbReference type="Proteomes" id="UP000886786">
    <property type="component" value="Unassembled WGS sequence"/>
</dbReference>
<comment type="caution">
    <text evidence="1">The sequence shown here is derived from an EMBL/GenBank/DDBJ whole genome shotgun (WGS) entry which is preliminary data.</text>
</comment>
<dbReference type="AlphaFoldDB" id="A0A9D0ZQY0"/>
<dbReference type="EMBL" id="DVFV01000084">
    <property type="protein sequence ID" value="HIQ90881.1"/>
    <property type="molecule type" value="Genomic_DNA"/>
</dbReference>
<evidence type="ECO:0000313" key="2">
    <source>
        <dbReference type="Proteomes" id="UP000886786"/>
    </source>
</evidence>
<reference evidence="1" key="1">
    <citation type="submission" date="2020-10" db="EMBL/GenBank/DDBJ databases">
        <authorList>
            <person name="Gilroy R."/>
        </authorList>
    </citation>
    <scope>NUCLEOTIDE SEQUENCE</scope>
    <source>
        <strain evidence="1">CHK147-3167</strain>
    </source>
</reference>
<accession>A0A9D0ZQY0</accession>
<protein>
    <submittedName>
        <fullName evidence="1">Uncharacterized protein</fullName>
    </submittedName>
</protein>
<evidence type="ECO:0000313" key="1">
    <source>
        <dbReference type="EMBL" id="HIQ90881.1"/>
    </source>
</evidence>
<sequence length="49" mass="5889">MRNLSKEELERLYEVCKNLTFGEKKEIEENTGLSFKNDKVLTLEKKRKK</sequence>
<name>A0A9D0ZQY0_9FIRM</name>
<proteinExistence type="predicted"/>
<gene>
    <name evidence="1" type="ORF">IAB27_04580</name>
</gene>
<reference evidence="1" key="2">
    <citation type="journal article" date="2021" name="PeerJ">
        <title>Extensive microbial diversity within the chicken gut microbiome revealed by metagenomics and culture.</title>
        <authorList>
            <person name="Gilroy R."/>
            <person name="Ravi A."/>
            <person name="Getino M."/>
            <person name="Pursley I."/>
            <person name="Horton D.L."/>
            <person name="Alikhan N.F."/>
            <person name="Baker D."/>
            <person name="Gharbi K."/>
            <person name="Hall N."/>
            <person name="Watson M."/>
            <person name="Adriaenssens E.M."/>
            <person name="Foster-Nyarko E."/>
            <person name="Jarju S."/>
            <person name="Secka A."/>
            <person name="Antonio M."/>
            <person name="Oren A."/>
            <person name="Chaudhuri R.R."/>
            <person name="La Ragione R."/>
            <person name="Hildebrand F."/>
            <person name="Pallen M.J."/>
        </authorList>
    </citation>
    <scope>NUCLEOTIDE SEQUENCE</scope>
    <source>
        <strain evidence="1">CHK147-3167</strain>
    </source>
</reference>